<dbReference type="OrthoDB" id="2012278at2759"/>
<sequence length="150" mass="16833">IIVDESSKLSLAILEYWEWLPEAVDMVRVPQCIAQVSAIAHHTYDFPSDLGYELFAETIRLIYGKQTWMSEICCSLGDANGTGRGYTEGYDPTITNALMWAGMVFQSFIIAQEPHYDFWTLVSGGLGCSPKKKKKKKKLKPNCLKAALSF</sequence>
<accession>A0A0D7A5N2</accession>
<evidence type="ECO:0000313" key="1">
    <source>
        <dbReference type="EMBL" id="KIY46138.1"/>
    </source>
</evidence>
<gene>
    <name evidence="1" type="ORF">FISHEDRAFT_47888</name>
</gene>
<reference evidence="1 2" key="1">
    <citation type="journal article" date="2015" name="Fungal Genet. Biol.">
        <title>Evolution of novel wood decay mechanisms in Agaricales revealed by the genome sequences of Fistulina hepatica and Cylindrobasidium torrendii.</title>
        <authorList>
            <person name="Floudas D."/>
            <person name="Held B.W."/>
            <person name="Riley R."/>
            <person name="Nagy L.G."/>
            <person name="Koehler G."/>
            <person name="Ransdell A.S."/>
            <person name="Younus H."/>
            <person name="Chow J."/>
            <person name="Chiniquy J."/>
            <person name="Lipzen A."/>
            <person name="Tritt A."/>
            <person name="Sun H."/>
            <person name="Haridas S."/>
            <person name="LaButti K."/>
            <person name="Ohm R.A."/>
            <person name="Kues U."/>
            <person name="Blanchette R.A."/>
            <person name="Grigoriev I.V."/>
            <person name="Minto R.E."/>
            <person name="Hibbett D.S."/>
        </authorList>
    </citation>
    <scope>NUCLEOTIDE SEQUENCE [LARGE SCALE GENOMIC DNA]</scope>
    <source>
        <strain evidence="1 2">ATCC 64428</strain>
    </source>
</reference>
<dbReference type="Gene3D" id="3.20.20.80">
    <property type="entry name" value="Glycosidases"/>
    <property type="match status" value="1"/>
</dbReference>
<proteinExistence type="predicted"/>
<keyword evidence="2" id="KW-1185">Reference proteome</keyword>
<feature type="non-terminal residue" evidence="1">
    <location>
        <position position="1"/>
    </location>
</feature>
<dbReference type="AlphaFoldDB" id="A0A0D7A5N2"/>
<evidence type="ECO:0000313" key="2">
    <source>
        <dbReference type="Proteomes" id="UP000054144"/>
    </source>
</evidence>
<name>A0A0D7A5N2_9AGAR</name>
<organism evidence="1 2">
    <name type="scientific">Fistulina hepatica ATCC 64428</name>
    <dbReference type="NCBI Taxonomy" id="1128425"/>
    <lineage>
        <taxon>Eukaryota</taxon>
        <taxon>Fungi</taxon>
        <taxon>Dikarya</taxon>
        <taxon>Basidiomycota</taxon>
        <taxon>Agaricomycotina</taxon>
        <taxon>Agaricomycetes</taxon>
        <taxon>Agaricomycetidae</taxon>
        <taxon>Agaricales</taxon>
        <taxon>Fistulinaceae</taxon>
        <taxon>Fistulina</taxon>
    </lineage>
</organism>
<dbReference type="Proteomes" id="UP000054144">
    <property type="component" value="Unassembled WGS sequence"/>
</dbReference>
<dbReference type="EMBL" id="KN882043">
    <property type="protein sequence ID" value="KIY46138.1"/>
    <property type="molecule type" value="Genomic_DNA"/>
</dbReference>
<protein>
    <submittedName>
        <fullName evidence="1">Uncharacterized protein</fullName>
    </submittedName>
</protein>